<evidence type="ECO:0000313" key="2">
    <source>
        <dbReference type="Proteomes" id="UP000288805"/>
    </source>
</evidence>
<dbReference type="Proteomes" id="UP000288805">
    <property type="component" value="Unassembled WGS sequence"/>
</dbReference>
<organism evidence="1 2">
    <name type="scientific">Vitis vinifera</name>
    <name type="common">Grape</name>
    <dbReference type="NCBI Taxonomy" id="29760"/>
    <lineage>
        <taxon>Eukaryota</taxon>
        <taxon>Viridiplantae</taxon>
        <taxon>Streptophyta</taxon>
        <taxon>Embryophyta</taxon>
        <taxon>Tracheophyta</taxon>
        <taxon>Spermatophyta</taxon>
        <taxon>Magnoliopsida</taxon>
        <taxon>eudicotyledons</taxon>
        <taxon>Gunneridae</taxon>
        <taxon>Pentapetalae</taxon>
        <taxon>rosids</taxon>
        <taxon>Vitales</taxon>
        <taxon>Vitaceae</taxon>
        <taxon>Viteae</taxon>
        <taxon>Vitis</taxon>
    </lineage>
</organism>
<name>A0A438DCW6_VITVI</name>
<dbReference type="PANTHER" id="PTHR33116">
    <property type="entry name" value="REVERSE TRANSCRIPTASE ZINC-BINDING DOMAIN-CONTAINING PROTEIN-RELATED-RELATED"/>
    <property type="match status" value="1"/>
</dbReference>
<evidence type="ECO:0000313" key="1">
    <source>
        <dbReference type="EMBL" id="RVW33300.1"/>
    </source>
</evidence>
<dbReference type="AlphaFoldDB" id="A0A438DCW6"/>
<protein>
    <submittedName>
        <fullName evidence="1">Putative ribonuclease H protein</fullName>
    </submittedName>
</protein>
<gene>
    <name evidence="1" type="primary">VvCHDh000004_786</name>
    <name evidence="1" type="ORF">CK203_085364</name>
</gene>
<comment type="caution">
    <text evidence="1">The sequence shown here is derived from an EMBL/GenBank/DDBJ whole genome shotgun (WGS) entry which is preliminary data.</text>
</comment>
<reference evidence="1 2" key="1">
    <citation type="journal article" date="2018" name="PLoS Genet.">
        <title>Population sequencing reveals clonal diversity and ancestral inbreeding in the grapevine cultivar Chardonnay.</title>
        <authorList>
            <person name="Roach M.J."/>
            <person name="Johnson D.L."/>
            <person name="Bohlmann J."/>
            <person name="van Vuuren H.J."/>
            <person name="Jones S.J."/>
            <person name="Pretorius I.S."/>
            <person name="Schmidt S.A."/>
            <person name="Borneman A.R."/>
        </authorList>
    </citation>
    <scope>NUCLEOTIDE SEQUENCE [LARGE SCALE GENOMIC DNA]</scope>
    <source>
        <strain evidence="2">cv. Chardonnay</strain>
        <tissue evidence="1">Leaf</tissue>
    </source>
</reference>
<sequence length="336" mass="38932">MARAFQLMFSKMGEWRSSIEGLVFNFMSSTNSAAFELPFSEDEVFSALSSLCGDKAPGCFERSLNATCVVLVPKKGRQIFDAILIANEAIDSRLKDNLRRLLCKFDIGKAYDHGKGWWLFLGFRVKERHDVDVEFAEVFRLRSEHPSNHLGVHSGAPYKSSRVSKGVKERFQKRLALWKRRYISKDGRQTLIKSTLSSLPIYPMFLFVIPKRVVAKLEKIQRDFLLGREDLVQKPHFVNWLIVCMEKQKGGVLGFKSLSFFNKALLGKWYWRFVQERHPLWKRVIVGKYGLYEGAWCTKEVRRRFGVGVWKAIRNGWEVFKDKTSLQVGSGNRVKF</sequence>
<dbReference type="EMBL" id="QGNW01001682">
    <property type="protein sequence ID" value="RVW33300.1"/>
    <property type="molecule type" value="Genomic_DNA"/>
</dbReference>
<proteinExistence type="predicted"/>
<dbReference type="PANTHER" id="PTHR33116:SF78">
    <property type="entry name" value="OS12G0587133 PROTEIN"/>
    <property type="match status" value="1"/>
</dbReference>
<accession>A0A438DCW6</accession>